<gene>
    <name evidence="1" type="ORF">LCGC14_3107030</name>
</gene>
<organism evidence="1">
    <name type="scientific">marine sediment metagenome</name>
    <dbReference type="NCBI Taxonomy" id="412755"/>
    <lineage>
        <taxon>unclassified sequences</taxon>
        <taxon>metagenomes</taxon>
        <taxon>ecological metagenomes</taxon>
    </lineage>
</organism>
<feature type="non-terminal residue" evidence="1">
    <location>
        <position position="344"/>
    </location>
</feature>
<dbReference type="EMBL" id="LAZR01067125">
    <property type="protein sequence ID" value="KKK52228.1"/>
    <property type="molecule type" value="Genomic_DNA"/>
</dbReference>
<name>A0A0F8W6G9_9ZZZZ</name>
<accession>A0A0F8W6G9</accession>
<dbReference type="AlphaFoldDB" id="A0A0F8W6G9"/>
<protein>
    <submittedName>
        <fullName evidence="1">Uncharacterized protein</fullName>
    </submittedName>
</protein>
<dbReference type="Gene3D" id="2.60.120.260">
    <property type="entry name" value="Galactose-binding domain-like"/>
    <property type="match status" value="1"/>
</dbReference>
<feature type="non-terminal residue" evidence="1">
    <location>
        <position position="1"/>
    </location>
</feature>
<comment type="caution">
    <text evidence="1">The sequence shown here is derived from an EMBL/GenBank/DDBJ whole genome shotgun (WGS) entry which is preliminary data.</text>
</comment>
<evidence type="ECO:0000313" key="1">
    <source>
        <dbReference type="EMBL" id="KKK52228.1"/>
    </source>
</evidence>
<reference evidence="1" key="1">
    <citation type="journal article" date="2015" name="Nature">
        <title>Complex archaea that bridge the gap between prokaryotes and eukaryotes.</title>
        <authorList>
            <person name="Spang A."/>
            <person name="Saw J.H."/>
            <person name="Jorgensen S.L."/>
            <person name="Zaremba-Niedzwiedzka K."/>
            <person name="Martijn J."/>
            <person name="Lind A.E."/>
            <person name="van Eijk R."/>
            <person name="Schleper C."/>
            <person name="Guy L."/>
            <person name="Ettema T.J."/>
        </authorList>
    </citation>
    <scope>NUCLEOTIDE SEQUENCE</scope>
</reference>
<proteinExistence type="predicted"/>
<sequence>ENININEDTFSIEIVDKRKQLSRTLPKNVYDATTYPNIKDTNVGEPIPLGYGTILNAPAVCLNEKEATATFTFKLVDVADHVYGINSIDTVYVENDPDILTVVTPSSTDLLNGEFVLTAGVYSTSTTVTADFKGFDIIANYDWIDRGNCESTTSPMISGETVPVFVDALWVRDDTEADEDTYSYKFTKDVAAGSYGIVYLVDNADTTDMHGLIASHEYTLTMRILIPSGGILGSEVLLQLLDYDGGFVATEQVAANTYDEWQTVTVARTLRAAATGFITRIAAHSDAEDQEFFYVDNIRLSSSTVPRIGQNGVQIIQDLMTTYFPISFDSNFFNTTAWDSAVVA</sequence>